<feature type="compositionally biased region" description="Low complexity" evidence="1">
    <location>
        <begin position="104"/>
        <end position="119"/>
    </location>
</feature>
<dbReference type="AlphaFoldDB" id="A0A182SCB0"/>
<keyword evidence="3" id="KW-1185">Reference proteome</keyword>
<evidence type="ECO:0000256" key="1">
    <source>
        <dbReference type="SAM" id="MobiDB-lite"/>
    </source>
</evidence>
<proteinExistence type="predicted"/>
<evidence type="ECO:0000313" key="3">
    <source>
        <dbReference type="Proteomes" id="UP000075901"/>
    </source>
</evidence>
<feature type="compositionally biased region" description="Low complexity" evidence="1">
    <location>
        <begin position="35"/>
        <end position="52"/>
    </location>
</feature>
<dbReference type="EnsemblMetazoa" id="AMAM003902-RA">
    <property type="protein sequence ID" value="AMAM003902-PA"/>
    <property type="gene ID" value="AMAM003902"/>
</dbReference>
<evidence type="ECO:0000313" key="2">
    <source>
        <dbReference type="EnsemblMetazoa" id="AMAM003902-PA"/>
    </source>
</evidence>
<protein>
    <submittedName>
        <fullName evidence="2">Uncharacterized protein</fullName>
    </submittedName>
</protein>
<feature type="region of interest" description="Disordered" evidence="1">
    <location>
        <begin position="21"/>
        <end position="143"/>
    </location>
</feature>
<sequence length="143" mass="15552">MFELSDYLVGIYKVSDCTNSVTIENDPQHTGSPMGGAASQQQPTQSQQFGFGHQSVNLQEEEPYKATLDASSEDKNEAVESSPPPADKDNTVNEPRVVEPQLMETSAEVESSTVEPAEAQPMEVEEEQQKAAEETEGDEEESG</sequence>
<feature type="compositionally biased region" description="Polar residues" evidence="1">
    <location>
        <begin position="21"/>
        <end position="31"/>
    </location>
</feature>
<feature type="compositionally biased region" description="Acidic residues" evidence="1">
    <location>
        <begin position="134"/>
        <end position="143"/>
    </location>
</feature>
<reference evidence="2" key="2">
    <citation type="submission" date="2020-05" db="UniProtKB">
        <authorList>
            <consortium name="EnsemblMetazoa"/>
        </authorList>
    </citation>
    <scope>IDENTIFICATION</scope>
    <source>
        <strain evidence="2">maculatus3</strain>
    </source>
</reference>
<accession>A0A182SCB0</accession>
<organism evidence="2 3">
    <name type="scientific">Anopheles maculatus</name>
    <dbReference type="NCBI Taxonomy" id="74869"/>
    <lineage>
        <taxon>Eukaryota</taxon>
        <taxon>Metazoa</taxon>
        <taxon>Ecdysozoa</taxon>
        <taxon>Arthropoda</taxon>
        <taxon>Hexapoda</taxon>
        <taxon>Insecta</taxon>
        <taxon>Pterygota</taxon>
        <taxon>Neoptera</taxon>
        <taxon>Endopterygota</taxon>
        <taxon>Diptera</taxon>
        <taxon>Nematocera</taxon>
        <taxon>Culicoidea</taxon>
        <taxon>Culicidae</taxon>
        <taxon>Anophelinae</taxon>
        <taxon>Anopheles</taxon>
        <taxon>Anopheles maculatus group</taxon>
    </lineage>
</organism>
<name>A0A182SCB0_9DIPT</name>
<reference evidence="3" key="1">
    <citation type="submission" date="2013-09" db="EMBL/GenBank/DDBJ databases">
        <title>The Genome Sequence of Anopheles maculatus species B.</title>
        <authorList>
            <consortium name="The Broad Institute Genomics Platform"/>
            <person name="Neafsey D.E."/>
            <person name="Besansky N."/>
            <person name="Howell P."/>
            <person name="Walton C."/>
            <person name="Young S.K."/>
            <person name="Zeng Q."/>
            <person name="Gargeya S."/>
            <person name="Fitzgerald M."/>
            <person name="Haas B."/>
            <person name="Abouelleil A."/>
            <person name="Allen A.W."/>
            <person name="Alvarado L."/>
            <person name="Arachchi H.M."/>
            <person name="Berlin A.M."/>
            <person name="Chapman S.B."/>
            <person name="Gainer-Dewar J."/>
            <person name="Goldberg J."/>
            <person name="Griggs A."/>
            <person name="Gujja S."/>
            <person name="Hansen M."/>
            <person name="Howarth C."/>
            <person name="Imamovic A."/>
            <person name="Ireland A."/>
            <person name="Larimer J."/>
            <person name="McCowan C."/>
            <person name="Murphy C."/>
            <person name="Pearson M."/>
            <person name="Poon T.W."/>
            <person name="Priest M."/>
            <person name="Roberts A."/>
            <person name="Saif S."/>
            <person name="Shea T."/>
            <person name="Sisk P."/>
            <person name="Sykes S."/>
            <person name="Wortman J."/>
            <person name="Nusbaum C."/>
            <person name="Birren B."/>
        </authorList>
    </citation>
    <scope>NUCLEOTIDE SEQUENCE [LARGE SCALE GENOMIC DNA]</scope>
    <source>
        <strain evidence="3">maculatus3</strain>
    </source>
</reference>
<dbReference type="Proteomes" id="UP000075901">
    <property type="component" value="Unassembled WGS sequence"/>
</dbReference>
<dbReference type="VEuPathDB" id="VectorBase:AMAM003902"/>